<dbReference type="PANTHER" id="PTHR33116:SF76">
    <property type="entry name" value="DUF4283 DOMAIN-CONTAINING PROTEIN"/>
    <property type="match status" value="1"/>
</dbReference>
<gene>
    <name evidence="1" type="ORF">LIER_38896</name>
</gene>
<reference evidence="1 2" key="1">
    <citation type="submission" date="2024-01" db="EMBL/GenBank/DDBJ databases">
        <title>The complete chloroplast genome sequence of Lithospermum erythrorhizon: insights into the phylogenetic relationship among Boraginaceae species and the maternal lineages of purple gromwells.</title>
        <authorList>
            <person name="Okada T."/>
            <person name="Watanabe K."/>
        </authorList>
    </citation>
    <scope>NUCLEOTIDE SEQUENCE [LARGE SCALE GENOMIC DNA]</scope>
</reference>
<dbReference type="Proteomes" id="UP001454036">
    <property type="component" value="Unassembled WGS sequence"/>
</dbReference>
<sequence>MSGLMPNLDKSTCYYAGTIDEQIAKLGEIMKISTCSLPVSIEKRVRQFLWSGSKDEKAHSKVAWSQISKKKDRGRLGIKRLRMWNMACMSFHIWNLCGTKETIWVKWIHTYKLRGQSFWVIEGKSINSWVWRKLLRLKEAVRAHVKVQIGSGCESSFLYDNWHQLGLLYKILNDIEISLMRI</sequence>
<name>A0AAV3Q9F6_LITER</name>
<comment type="caution">
    <text evidence="1">The sequence shown here is derived from an EMBL/GenBank/DDBJ whole genome shotgun (WGS) entry which is preliminary data.</text>
</comment>
<dbReference type="AlphaFoldDB" id="A0AAV3Q9F6"/>
<dbReference type="PANTHER" id="PTHR33116">
    <property type="entry name" value="REVERSE TRANSCRIPTASE ZINC-BINDING DOMAIN-CONTAINING PROTEIN-RELATED-RELATED"/>
    <property type="match status" value="1"/>
</dbReference>
<evidence type="ECO:0000313" key="1">
    <source>
        <dbReference type="EMBL" id="GAA0159591.1"/>
    </source>
</evidence>
<evidence type="ECO:0000313" key="2">
    <source>
        <dbReference type="Proteomes" id="UP001454036"/>
    </source>
</evidence>
<accession>A0AAV3Q9F6</accession>
<organism evidence="1 2">
    <name type="scientific">Lithospermum erythrorhizon</name>
    <name type="common">Purple gromwell</name>
    <name type="synonym">Lithospermum officinale var. erythrorhizon</name>
    <dbReference type="NCBI Taxonomy" id="34254"/>
    <lineage>
        <taxon>Eukaryota</taxon>
        <taxon>Viridiplantae</taxon>
        <taxon>Streptophyta</taxon>
        <taxon>Embryophyta</taxon>
        <taxon>Tracheophyta</taxon>
        <taxon>Spermatophyta</taxon>
        <taxon>Magnoliopsida</taxon>
        <taxon>eudicotyledons</taxon>
        <taxon>Gunneridae</taxon>
        <taxon>Pentapetalae</taxon>
        <taxon>asterids</taxon>
        <taxon>lamiids</taxon>
        <taxon>Boraginales</taxon>
        <taxon>Boraginaceae</taxon>
        <taxon>Boraginoideae</taxon>
        <taxon>Lithospermeae</taxon>
        <taxon>Lithospermum</taxon>
    </lineage>
</organism>
<proteinExistence type="predicted"/>
<keyword evidence="2" id="KW-1185">Reference proteome</keyword>
<dbReference type="EMBL" id="BAABME010020165">
    <property type="protein sequence ID" value="GAA0159591.1"/>
    <property type="molecule type" value="Genomic_DNA"/>
</dbReference>
<protein>
    <submittedName>
        <fullName evidence="1">Uncharacterized protein</fullName>
    </submittedName>
</protein>